<sequence length="585" mass="60765">MEDAEEMQKAGGQGPAMADKGKPPLPPQEKGTTTSSRKREREKDVGGTPSQHRQGKHLRINPAMAGVHASKLGLITALGSPRQSSGHLTASELDGVSLSLQTTPKKRKCNCKQSRCLKLYCECFASGIYCQDCNCQDCYNNKEHEQVRQEAVEATLERNPDAFRPKIQSMSPGMSVQDSLKHNKGCNCKRSFCLKRYCECFQANIFCSENCRCKDCKNYEGSASRLQLAQSPSSKLRSTLDVFSTPRKRAKGGKRGSKAGAAGAASAANGGSVEPHPSAGEPTAAQVADPAAQVAAQAAPLVSPLVSQMLLSRSMLAGVVNDNVIKHLSTLLNMVAKDKADQHRKMRAEGGGDGGGGARGQRPETSDTVTESEGEQGRANGHHGAGGAPEADDGSSGPNLDRTLLCEEEPQGLFDLDSPKGLSIGKQRSLGSGKEGANASSAAESGGDGEARGKAATTAAGASGEEEGQTGASMEISKAAAKAPAMAPGGAASQQAAPPPQQAEAPGVSECYEDQERAILTELNNCLQVVSQMGRGHAEYIRFILSPVVGPVHSVLGAQAAAPAQGGASPGGAEAGLVEQQVKPE</sequence>
<accession>A0AAX4P2Q2</accession>
<comment type="similarity">
    <text evidence="2">Belongs to the lin-54 family.</text>
</comment>
<feature type="compositionally biased region" description="Low complexity" evidence="4">
    <location>
        <begin position="454"/>
        <end position="463"/>
    </location>
</feature>
<feature type="region of interest" description="Disordered" evidence="4">
    <location>
        <begin position="1"/>
        <end position="60"/>
    </location>
</feature>
<protein>
    <submittedName>
        <fullName evidence="6">Protein tesmin/TSO1-like CXC</fullName>
    </submittedName>
</protein>
<dbReference type="GO" id="GO:0005634">
    <property type="term" value="C:nucleus"/>
    <property type="evidence" value="ECO:0007669"/>
    <property type="project" value="UniProtKB-SubCell"/>
</dbReference>
<dbReference type="PROSITE" id="PS51634">
    <property type="entry name" value="CRC"/>
    <property type="match status" value="1"/>
</dbReference>
<evidence type="ECO:0000313" key="7">
    <source>
        <dbReference type="Proteomes" id="UP001472866"/>
    </source>
</evidence>
<dbReference type="GO" id="GO:0006355">
    <property type="term" value="P:regulation of DNA-templated transcription"/>
    <property type="evidence" value="ECO:0007669"/>
    <property type="project" value="TreeGrafter"/>
</dbReference>
<feature type="compositionally biased region" description="Basic residues" evidence="4">
    <location>
        <begin position="246"/>
        <end position="257"/>
    </location>
</feature>
<dbReference type="AlphaFoldDB" id="A0AAX4P2Q2"/>
<feature type="region of interest" description="Disordered" evidence="4">
    <location>
        <begin position="244"/>
        <end position="286"/>
    </location>
</feature>
<keyword evidence="7" id="KW-1185">Reference proteome</keyword>
<evidence type="ECO:0000259" key="5">
    <source>
        <dbReference type="PROSITE" id="PS51634"/>
    </source>
</evidence>
<comment type="subcellular location">
    <subcellularLocation>
        <location evidence="1">Nucleus</location>
    </subcellularLocation>
</comment>
<dbReference type="Pfam" id="PF03638">
    <property type="entry name" value="TCR"/>
    <property type="match status" value="2"/>
</dbReference>
<gene>
    <name evidence="6" type="ORF">HKI87_03g19420</name>
</gene>
<dbReference type="InterPro" id="IPR033467">
    <property type="entry name" value="Tesmin/TSO1-like_CXC"/>
</dbReference>
<name>A0AAX4P2Q2_9CHLO</name>
<dbReference type="InterPro" id="IPR028307">
    <property type="entry name" value="Lin-54_fam"/>
</dbReference>
<dbReference type="Proteomes" id="UP001472866">
    <property type="component" value="Chromosome 03"/>
</dbReference>
<dbReference type="InterPro" id="IPR005172">
    <property type="entry name" value="CRC"/>
</dbReference>
<feature type="region of interest" description="Disordered" evidence="4">
    <location>
        <begin position="339"/>
        <end position="509"/>
    </location>
</feature>
<evidence type="ECO:0000256" key="3">
    <source>
        <dbReference type="ARBA" id="ARBA00023242"/>
    </source>
</evidence>
<feature type="compositionally biased region" description="Basic and acidic residues" evidence="4">
    <location>
        <begin position="339"/>
        <end position="350"/>
    </location>
</feature>
<organism evidence="6 7">
    <name type="scientific">Chloropicon roscoffensis</name>
    <dbReference type="NCBI Taxonomy" id="1461544"/>
    <lineage>
        <taxon>Eukaryota</taxon>
        <taxon>Viridiplantae</taxon>
        <taxon>Chlorophyta</taxon>
        <taxon>Chloropicophyceae</taxon>
        <taxon>Chloropicales</taxon>
        <taxon>Chloropicaceae</taxon>
        <taxon>Chloropicon</taxon>
    </lineage>
</organism>
<feature type="domain" description="CRC" evidence="5">
    <location>
        <begin position="105"/>
        <end position="221"/>
    </location>
</feature>
<evidence type="ECO:0000256" key="2">
    <source>
        <dbReference type="ARBA" id="ARBA00007267"/>
    </source>
</evidence>
<feature type="compositionally biased region" description="Low complexity" evidence="4">
    <location>
        <begin position="479"/>
        <end position="507"/>
    </location>
</feature>
<feature type="compositionally biased region" description="Low complexity" evidence="4">
    <location>
        <begin position="431"/>
        <end position="445"/>
    </location>
</feature>
<evidence type="ECO:0000256" key="1">
    <source>
        <dbReference type="ARBA" id="ARBA00004123"/>
    </source>
</evidence>
<keyword evidence="3" id="KW-0539">Nucleus</keyword>
<feature type="compositionally biased region" description="Low complexity" evidence="4">
    <location>
        <begin position="258"/>
        <end position="272"/>
    </location>
</feature>
<dbReference type="EMBL" id="CP151503">
    <property type="protein sequence ID" value="WZN60413.1"/>
    <property type="molecule type" value="Genomic_DNA"/>
</dbReference>
<evidence type="ECO:0000313" key="6">
    <source>
        <dbReference type="EMBL" id="WZN60413.1"/>
    </source>
</evidence>
<proteinExistence type="inferred from homology"/>
<dbReference type="PANTHER" id="PTHR12446">
    <property type="entry name" value="TESMIN/TSO1-RELATED"/>
    <property type="match status" value="1"/>
</dbReference>
<feature type="region of interest" description="Disordered" evidence="4">
    <location>
        <begin position="562"/>
        <end position="585"/>
    </location>
</feature>
<evidence type="ECO:0000256" key="4">
    <source>
        <dbReference type="SAM" id="MobiDB-lite"/>
    </source>
</evidence>
<reference evidence="6 7" key="1">
    <citation type="submission" date="2024-03" db="EMBL/GenBank/DDBJ databases">
        <title>Complete genome sequence of the green alga Chloropicon roscoffensis RCC1871.</title>
        <authorList>
            <person name="Lemieux C."/>
            <person name="Pombert J.-F."/>
            <person name="Otis C."/>
            <person name="Turmel M."/>
        </authorList>
    </citation>
    <scope>NUCLEOTIDE SEQUENCE [LARGE SCALE GENOMIC DNA]</scope>
    <source>
        <strain evidence="6 7">RCC1871</strain>
    </source>
</reference>
<dbReference type="PANTHER" id="PTHR12446:SF34">
    <property type="entry name" value="PROTEIN LIN-54 HOMOLOG"/>
    <property type="match status" value="1"/>
</dbReference>
<dbReference type="SMART" id="SM01114">
    <property type="entry name" value="CXC"/>
    <property type="match status" value="2"/>
</dbReference>